<name>A0A926DBS1_9FIRM</name>
<dbReference type="AlphaFoldDB" id="A0A926DBS1"/>
<evidence type="ECO:0000259" key="2">
    <source>
        <dbReference type="Pfam" id="PF03432"/>
    </source>
</evidence>
<reference evidence="3" key="1">
    <citation type="submission" date="2020-08" db="EMBL/GenBank/DDBJ databases">
        <title>Genome public.</title>
        <authorList>
            <person name="Liu C."/>
            <person name="Sun Q."/>
        </authorList>
    </citation>
    <scope>NUCLEOTIDE SEQUENCE</scope>
    <source>
        <strain evidence="3">NSJ-40</strain>
    </source>
</reference>
<dbReference type="InterPro" id="IPR005094">
    <property type="entry name" value="Endonuclease_MobA/VirD2"/>
</dbReference>
<protein>
    <submittedName>
        <fullName evidence="3">Relaxase/mobilization nuclease domain-containing protein</fullName>
    </submittedName>
</protein>
<dbReference type="Pfam" id="PF03432">
    <property type="entry name" value="Relaxase"/>
    <property type="match status" value="1"/>
</dbReference>
<sequence>MAVSKLWPVTVRLATVLDYASNPEKTTKAKSKYSNADYQALRDIVNYVKNGEKTEQELFCEGINCTPAIAREQFVTVKEQFDKTDGIQAYHGYLSFKETDITPELAQHIGMEFANSVWGKKYQVLVTTHLNTEHLHCHFVINSVSFVDGKRCRDTSWFKFYKEADRICEKYGISTIKEPERYPDAKYLTQKDKAGMPTRYNLARAALDEAIAMSHNLRQLEYHLSEMGYTLGSNHKRKYWTIRGKGDECPIRLHRLGEEYTKERITQRLIENRDNIDFEPFQPKTYRPKQYRLRTRSDRIGKVGGLYGLYLYYCYRLGYLPKYKAGQQNHARVHYLFKEDLMKIDELTKQVTLLGKHHIGTDEQLFSYQHSVEEQIKTLTADRTHLRNEIRKVNITDAELSQAKTSISLLGEKLKELRKEVKLCQDIAARSKVIEEKVDAVRAEEEKSKRKENRNYEQRR</sequence>
<dbReference type="EMBL" id="JACRSN010000027">
    <property type="protein sequence ID" value="MBC8534909.1"/>
    <property type="molecule type" value="Genomic_DNA"/>
</dbReference>
<comment type="caution">
    <text evidence="3">The sequence shown here is derived from an EMBL/GenBank/DDBJ whole genome shotgun (WGS) entry which is preliminary data.</text>
</comment>
<organism evidence="3 4">
    <name type="scientific">Yeguia hominis</name>
    <dbReference type="NCBI Taxonomy" id="2763662"/>
    <lineage>
        <taxon>Bacteria</taxon>
        <taxon>Bacillati</taxon>
        <taxon>Bacillota</taxon>
        <taxon>Clostridia</taxon>
        <taxon>Eubacteriales</taxon>
        <taxon>Yeguiaceae</taxon>
        <taxon>Yeguia</taxon>
    </lineage>
</organism>
<feature type="region of interest" description="Disordered" evidence="1">
    <location>
        <begin position="440"/>
        <end position="460"/>
    </location>
</feature>
<feature type="domain" description="MobA/VirD2-like nuclease" evidence="2">
    <location>
        <begin position="47"/>
        <end position="173"/>
    </location>
</feature>
<proteinExistence type="predicted"/>
<dbReference type="RefSeq" id="WP_249320550.1">
    <property type="nucleotide sequence ID" value="NZ_JACRSN010000027.1"/>
</dbReference>
<keyword evidence="4" id="KW-1185">Reference proteome</keyword>
<evidence type="ECO:0000256" key="1">
    <source>
        <dbReference type="SAM" id="MobiDB-lite"/>
    </source>
</evidence>
<accession>A0A926DBS1</accession>
<dbReference type="Proteomes" id="UP000651482">
    <property type="component" value="Unassembled WGS sequence"/>
</dbReference>
<gene>
    <name evidence="3" type="ORF">IAG03_13175</name>
</gene>
<evidence type="ECO:0000313" key="3">
    <source>
        <dbReference type="EMBL" id="MBC8534909.1"/>
    </source>
</evidence>
<evidence type="ECO:0000313" key="4">
    <source>
        <dbReference type="Proteomes" id="UP000651482"/>
    </source>
</evidence>